<dbReference type="Proteomes" id="UP001157017">
    <property type="component" value="Unassembled WGS sequence"/>
</dbReference>
<dbReference type="SUPFAM" id="SSF52518">
    <property type="entry name" value="Thiamin diphosphate-binding fold (THDP-binding)"/>
    <property type="match status" value="1"/>
</dbReference>
<accession>A0ABQ6JNA6</accession>
<evidence type="ECO:0008006" key="3">
    <source>
        <dbReference type="Google" id="ProtNLM"/>
    </source>
</evidence>
<dbReference type="Gene3D" id="3.40.50.970">
    <property type="match status" value="1"/>
</dbReference>
<protein>
    <recommendedName>
        <fullName evidence="3">Thiamine pyrophosphate enzyme TPP-binding domain-containing protein</fullName>
    </recommendedName>
</protein>
<comment type="caution">
    <text evidence="1">The sequence shown here is derived from an EMBL/GenBank/DDBJ whole genome shotgun (WGS) entry which is preliminary data.</text>
</comment>
<name>A0ABQ6JNA6_9ACTN</name>
<dbReference type="EMBL" id="BSUZ01000001">
    <property type="protein sequence ID" value="GMA88730.1"/>
    <property type="molecule type" value="Genomic_DNA"/>
</dbReference>
<gene>
    <name evidence="1" type="ORF">GCM10025868_39800</name>
</gene>
<organism evidence="1 2">
    <name type="scientific">Angustibacter aerolatus</name>
    <dbReference type="NCBI Taxonomy" id="1162965"/>
    <lineage>
        <taxon>Bacteria</taxon>
        <taxon>Bacillati</taxon>
        <taxon>Actinomycetota</taxon>
        <taxon>Actinomycetes</taxon>
        <taxon>Kineosporiales</taxon>
        <taxon>Kineosporiaceae</taxon>
    </lineage>
</organism>
<proteinExistence type="predicted"/>
<evidence type="ECO:0000313" key="1">
    <source>
        <dbReference type="EMBL" id="GMA88730.1"/>
    </source>
</evidence>
<reference evidence="2" key="1">
    <citation type="journal article" date="2019" name="Int. J. Syst. Evol. Microbiol.">
        <title>The Global Catalogue of Microorganisms (GCM) 10K type strain sequencing project: providing services to taxonomists for standard genome sequencing and annotation.</title>
        <authorList>
            <consortium name="The Broad Institute Genomics Platform"/>
            <consortium name="The Broad Institute Genome Sequencing Center for Infectious Disease"/>
            <person name="Wu L."/>
            <person name="Ma J."/>
        </authorList>
    </citation>
    <scope>NUCLEOTIDE SEQUENCE [LARGE SCALE GENOMIC DNA]</scope>
    <source>
        <strain evidence="2">NBRC 108730</strain>
    </source>
</reference>
<keyword evidence="2" id="KW-1185">Reference proteome</keyword>
<dbReference type="InterPro" id="IPR029061">
    <property type="entry name" value="THDP-binding"/>
</dbReference>
<sequence length="65" mass="7100">MGLRCERPEDVDAVIAQANAITDRPVVVDFVVHQDAMVWPMVPAGVSNDAIQNARGAAPVWDREE</sequence>
<evidence type="ECO:0000313" key="2">
    <source>
        <dbReference type="Proteomes" id="UP001157017"/>
    </source>
</evidence>